<dbReference type="EMBL" id="WJPN01000001">
    <property type="protein sequence ID" value="MRG98770.1"/>
    <property type="molecule type" value="Genomic_DNA"/>
</dbReference>
<proteinExistence type="predicted"/>
<gene>
    <name evidence="2" type="ORF">GIY21_00515</name>
    <name evidence="3" type="ORF">GIY22_02255</name>
</gene>
<dbReference type="EMBL" id="WJPM01000001">
    <property type="protein sequence ID" value="MRH73439.1"/>
    <property type="molecule type" value="Genomic_DNA"/>
</dbReference>
<reference evidence="3" key="2">
    <citation type="journal article" date="2020" name="Plant Dis.">
        <title>A Grain Rot of Rice in Iran Caused by a Xanthomonas Strain Closely Related to X. sacchari.</title>
        <authorList>
            <person name="Mirghasempour S.A."/>
            <person name="Huang S."/>
            <person name="Studholme D.J."/>
            <person name="Brady C.L."/>
        </authorList>
    </citation>
    <scope>NUCLEOTIDE SEQUENCE</scope>
    <source>
        <strain evidence="3">SAM114</strain>
    </source>
</reference>
<organism evidence="2 5">
    <name type="scientific">Xanthomonas sontii</name>
    <dbReference type="NCBI Taxonomy" id="2650745"/>
    <lineage>
        <taxon>Bacteria</taxon>
        <taxon>Pseudomonadati</taxon>
        <taxon>Pseudomonadota</taxon>
        <taxon>Gammaproteobacteria</taxon>
        <taxon>Lysobacterales</taxon>
        <taxon>Lysobacteraceae</taxon>
        <taxon>Xanthomonas</taxon>
    </lineage>
</organism>
<dbReference type="Proteomes" id="UP000439314">
    <property type="component" value="Unassembled WGS sequence"/>
</dbReference>
<evidence type="ECO:0000313" key="3">
    <source>
        <dbReference type="EMBL" id="MRH73439.1"/>
    </source>
</evidence>
<evidence type="ECO:0000313" key="2">
    <source>
        <dbReference type="EMBL" id="MRG98770.1"/>
    </source>
</evidence>
<reference evidence="4 5" key="1">
    <citation type="submission" date="2019-11" db="EMBL/GenBank/DDBJ databases">
        <title>First report of rice panicle blight caused by Xanthomonas sp. in Iran.</title>
        <authorList>
            <person name="Mirghasempour S.A."/>
            <person name="Huang S."/>
            <person name="Brady C.L."/>
            <person name="Studholme D.J."/>
        </authorList>
    </citation>
    <scope>NUCLEOTIDE SEQUENCE [LARGE SCALE GENOMIC DNA]</scope>
    <source>
        <strain evidence="2 5">ASD011</strain>
        <strain evidence="4">SAM114</strain>
    </source>
</reference>
<comment type="caution">
    <text evidence="2">The sequence shown here is derived from an EMBL/GenBank/DDBJ whole genome shotgun (WGS) entry which is preliminary data.</text>
</comment>
<evidence type="ECO:0000313" key="4">
    <source>
        <dbReference type="Proteomes" id="UP000437931"/>
    </source>
</evidence>
<dbReference type="AlphaFoldDB" id="A0A6N7Q776"/>
<dbReference type="Pfam" id="PF13827">
    <property type="entry name" value="DUF4189"/>
    <property type="match status" value="1"/>
</dbReference>
<dbReference type="Proteomes" id="UP000437931">
    <property type="component" value="Unassembled WGS sequence"/>
</dbReference>
<keyword evidence="4" id="KW-1185">Reference proteome</keyword>
<sequence>MLSSKSFKDQGQDELTLTQDNNWSIKLKINSIVLVSFVLCVCAFNSVAQTRCPQGVQPGAAQCLPDDGQSAPARPTGEWIKTWGAVVGSDHSGEAWTTVGKLTKEDAEDEAVSECKKAGASDCRIRISYQNQCVAMASPVAAGGTATVGGKSKEVAGRRALSICQKNNNSECTIIYSDCTAPIFNKY</sequence>
<dbReference type="InterPro" id="IPR025240">
    <property type="entry name" value="DUF4189"/>
</dbReference>
<name>A0A6N7Q776_9XANT</name>
<accession>A0A6N7Q776</accession>
<feature type="domain" description="DUF4189" evidence="1">
    <location>
        <begin position="83"/>
        <end position="179"/>
    </location>
</feature>
<protein>
    <submittedName>
        <fullName evidence="2">DUF4189 domain-containing protein</fullName>
    </submittedName>
</protein>
<evidence type="ECO:0000259" key="1">
    <source>
        <dbReference type="Pfam" id="PF13827"/>
    </source>
</evidence>
<evidence type="ECO:0000313" key="5">
    <source>
        <dbReference type="Proteomes" id="UP000439314"/>
    </source>
</evidence>